<name>A0ABU7C655_9TELE</name>
<gene>
    <name evidence="1" type="ORF">ATANTOWER_008783</name>
</gene>
<evidence type="ECO:0008006" key="3">
    <source>
        <dbReference type="Google" id="ProtNLM"/>
    </source>
</evidence>
<comment type="caution">
    <text evidence="1">The sequence shown here is derived from an EMBL/GenBank/DDBJ whole genome shotgun (WGS) entry which is preliminary data.</text>
</comment>
<evidence type="ECO:0000313" key="2">
    <source>
        <dbReference type="Proteomes" id="UP001345963"/>
    </source>
</evidence>
<evidence type="ECO:0000313" key="1">
    <source>
        <dbReference type="EMBL" id="MED6257064.1"/>
    </source>
</evidence>
<organism evidence="1 2">
    <name type="scientific">Ataeniobius toweri</name>
    <dbReference type="NCBI Taxonomy" id="208326"/>
    <lineage>
        <taxon>Eukaryota</taxon>
        <taxon>Metazoa</taxon>
        <taxon>Chordata</taxon>
        <taxon>Craniata</taxon>
        <taxon>Vertebrata</taxon>
        <taxon>Euteleostomi</taxon>
        <taxon>Actinopterygii</taxon>
        <taxon>Neopterygii</taxon>
        <taxon>Teleostei</taxon>
        <taxon>Neoteleostei</taxon>
        <taxon>Acanthomorphata</taxon>
        <taxon>Ovalentaria</taxon>
        <taxon>Atherinomorphae</taxon>
        <taxon>Cyprinodontiformes</taxon>
        <taxon>Goodeidae</taxon>
        <taxon>Ataeniobius</taxon>
    </lineage>
</organism>
<keyword evidence="2" id="KW-1185">Reference proteome</keyword>
<reference evidence="1 2" key="1">
    <citation type="submission" date="2021-07" db="EMBL/GenBank/DDBJ databases">
        <authorList>
            <person name="Palmer J.M."/>
        </authorList>
    </citation>
    <scope>NUCLEOTIDE SEQUENCE [LARGE SCALE GENOMIC DNA]</scope>
    <source>
        <strain evidence="1 2">AT_MEX2019</strain>
        <tissue evidence="1">Muscle</tissue>
    </source>
</reference>
<protein>
    <recommendedName>
        <fullName evidence="3">Secreted protein</fullName>
    </recommendedName>
</protein>
<dbReference type="EMBL" id="JAHUTI010078883">
    <property type="protein sequence ID" value="MED6257064.1"/>
    <property type="molecule type" value="Genomic_DNA"/>
</dbReference>
<proteinExistence type="predicted"/>
<accession>A0ABU7C655</accession>
<dbReference type="Proteomes" id="UP001345963">
    <property type="component" value="Unassembled WGS sequence"/>
</dbReference>
<sequence length="117" mass="13065">MLLDACVLAHCISECCSFVIVLTGGITNLLLNSFPSPRMCNNTMMAANNDQRKAHTQITTNIRKCSQFQKRIRSFVIMDNNTTLGTNCYKILRAVLDLASAVFCTRQSKNRPGICFI</sequence>